<dbReference type="AlphaFoldDB" id="A0A381T5L5"/>
<feature type="domain" description="DUF1543" evidence="1">
    <location>
        <begin position="21"/>
        <end position="68"/>
    </location>
</feature>
<proteinExistence type="predicted"/>
<sequence>MNLYMVHVGFYDPAVGEGIYESHMNFFVAARDAKEAKSKTLEISEYKDKKMHIDGIKEISTVDGYKIILEKNHQEGGGRVLSYDESKKL</sequence>
<evidence type="ECO:0000313" key="2">
    <source>
        <dbReference type="EMBL" id="SVA10868.1"/>
    </source>
</evidence>
<gene>
    <name evidence="2" type="ORF">METZ01_LOCUS63722</name>
</gene>
<protein>
    <recommendedName>
        <fullName evidence="1">DUF1543 domain-containing protein</fullName>
    </recommendedName>
</protein>
<organism evidence="2">
    <name type="scientific">marine metagenome</name>
    <dbReference type="NCBI Taxonomy" id="408172"/>
    <lineage>
        <taxon>unclassified sequences</taxon>
        <taxon>metagenomes</taxon>
        <taxon>ecological metagenomes</taxon>
    </lineage>
</organism>
<name>A0A381T5L5_9ZZZZ</name>
<dbReference type="Gene3D" id="3.10.20.10">
    <property type="match status" value="1"/>
</dbReference>
<dbReference type="EMBL" id="UINC01003985">
    <property type="protein sequence ID" value="SVA10868.1"/>
    <property type="molecule type" value="Genomic_DNA"/>
</dbReference>
<dbReference type="InterPro" id="IPR011440">
    <property type="entry name" value="DUF1543"/>
</dbReference>
<dbReference type="Pfam" id="PF07566">
    <property type="entry name" value="DUF1543"/>
    <property type="match status" value="1"/>
</dbReference>
<reference evidence="2" key="1">
    <citation type="submission" date="2018-05" db="EMBL/GenBank/DDBJ databases">
        <authorList>
            <person name="Lanie J.A."/>
            <person name="Ng W.-L."/>
            <person name="Kazmierczak K.M."/>
            <person name="Andrzejewski T.M."/>
            <person name="Davidsen T.M."/>
            <person name="Wayne K.J."/>
            <person name="Tettelin H."/>
            <person name="Glass J.I."/>
            <person name="Rusch D."/>
            <person name="Podicherti R."/>
            <person name="Tsui H.-C.T."/>
            <person name="Winkler M.E."/>
        </authorList>
    </citation>
    <scope>NUCLEOTIDE SEQUENCE</scope>
</reference>
<accession>A0A381T5L5</accession>
<evidence type="ECO:0000259" key="1">
    <source>
        <dbReference type="Pfam" id="PF07566"/>
    </source>
</evidence>